<dbReference type="VEuPathDB" id="FungiDB:FOXG_18789"/>
<organism evidence="1 2">
    <name type="scientific">Fusarium oxysporum f. sp. lycopersici (strain 4287 / CBS 123668 / FGSC 9935 / NRRL 34936)</name>
    <name type="common">Fusarium vascular wilt of tomato</name>
    <dbReference type="NCBI Taxonomy" id="426428"/>
    <lineage>
        <taxon>Eukaryota</taxon>
        <taxon>Fungi</taxon>
        <taxon>Dikarya</taxon>
        <taxon>Ascomycota</taxon>
        <taxon>Pezizomycotina</taxon>
        <taxon>Sordariomycetes</taxon>
        <taxon>Hypocreomycetidae</taxon>
        <taxon>Hypocreales</taxon>
        <taxon>Nectriaceae</taxon>
        <taxon>Fusarium</taxon>
        <taxon>Fusarium oxysporum species complex</taxon>
    </lineage>
</organism>
<evidence type="ECO:0000313" key="2">
    <source>
        <dbReference type="Proteomes" id="UP000009097"/>
    </source>
</evidence>
<proteinExistence type="predicted"/>
<dbReference type="AlphaFoldDB" id="A0A0J9WJV0"/>
<sequence>MSCHHTLQEVVDDLSRSYCSSSPSFLQLRSRPGASGPRVCCSTTAFRVPSTISTGSSSDSALLFKLPPEVLTMIFDQAPQVDKIMLAMTCKSLLATSRLCGLSAPLRESHMATWTRPDSSRFVASCSCLSMGDLLRRFRPRDARGRPSRAWSWCLDCCRYLPTRRGWWERRMRRDHTTISQDYMPNREPSIDWFSRGLKQQCPICYLEDVQ</sequence>
<dbReference type="GeneID" id="28959495"/>
<dbReference type="KEGG" id="fox:FOXG_18789"/>
<dbReference type="RefSeq" id="XP_018238962.1">
    <property type="nucleotide sequence ID" value="XM_018398932.1"/>
</dbReference>
<protein>
    <recommendedName>
        <fullName evidence="3">F-box domain-containing protein</fullName>
    </recommendedName>
</protein>
<name>A0A0J9WJV0_FUSO4</name>
<evidence type="ECO:0000313" key="1">
    <source>
        <dbReference type="EMBL" id="KNB00917.1"/>
    </source>
</evidence>
<dbReference type="EMBL" id="DS231699">
    <property type="protein sequence ID" value="KNB00917.1"/>
    <property type="molecule type" value="Genomic_DNA"/>
</dbReference>
<accession>A0A0J9WJV0</accession>
<gene>
    <name evidence="1" type="ORF">FOXG_18789</name>
</gene>
<dbReference type="Proteomes" id="UP000009097">
    <property type="component" value="Unassembled WGS sequence"/>
</dbReference>
<dbReference type="OrthoDB" id="4430588at2759"/>
<evidence type="ECO:0008006" key="3">
    <source>
        <dbReference type="Google" id="ProtNLM"/>
    </source>
</evidence>
<reference evidence="1" key="1">
    <citation type="submission" date="2007-04" db="EMBL/GenBank/DDBJ databases">
        <authorList>
            <consortium name="The Broad Institute Genome Sequencing Platform"/>
            <person name="Birren B."/>
            <person name="Lander E."/>
            <person name="Galagan J."/>
            <person name="Nusbaum C."/>
            <person name="Devon K."/>
            <person name="Ma L.-J."/>
            <person name="Jaffe D."/>
            <person name="Butler J."/>
            <person name="Alvarez P."/>
            <person name="Gnerre S."/>
            <person name="Grabherr M."/>
            <person name="Kleber M."/>
            <person name="Mauceli E."/>
            <person name="Brockman W."/>
            <person name="MacCallum I.A."/>
            <person name="Young S."/>
            <person name="LaButti K."/>
            <person name="DeCaprio D."/>
            <person name="Crawford M."/>
            <person name="Koehrsen M."/>
            <person name="Engels R."/>
            <person name="Montgomery P."/>
            <person name="Pearson M."/>
            <person name="Howarth C."/>
            <person name="Larson L."/>
            <person name="White J."/>
            <person name="O'Leary S."/>
            <person name="Kodira C."/>
            <person name="Zeng Q."/>
            <person name="Yandava C."/>
            <person name="Alvarado L."/>
            <person name="Kistler C."/>
            <person name="Shim W.-B."/>
            <person name="Kang S."/>
            <person name="Woloshuk C."/>
        </authorList>
    </citation>
    <scope>NUCLEOTIDE SEQUENCE</scope>
    <source>
        <strain evidence="1">4287</strain>
    </source>
</reference>
<reference evidence="1" key="2">
    <citation type="journal article" date="2010" name="Nature">
        <title>Comparative genomics reveals mobile pathogenicity chromosomes in Fusarium.</title>
        <authorList>
            <person name="Ma L.J."/>
            <person name="van der Does H.C."/>
            <person name="Borkovich K.A."/>
            <person name="Coleman J.J."/>
            <person name="Daboussi M.J."/>
            <person name="Di Pietro A."/>
            <person name="Dufresne M."/>
            <person name="Freitag M."/>
            <person name="Grabherr M."/>
            <person name="Henrissat B."/>
            <person name="Houterman P.M."/>
            <person name="Kang S."/>
            <person name="Shim W.B."/>
            <person name="Woloshuk C."/>
            <person name="Xie X."/>
            <person name="Xu J.R."/>
            <person name="Antoniw J."/>
            <person name="Baker S.E."/>
            <person name="Bluhm B.H."/>
            <person name="Breakspear A."/>
            <person name="Brown D.W."/>
            <person name="Butchko R.A."/>
            <person name="Chapman S."/>
            <person name="Coulson R."/>
            <person name="Coutinho P.M."/>
            <person name="Danchin E.G."/>
            <person name="Diener A."/>
            <person name="Gale L.R."/>
            <person name="Gardiner D.M."/>
            <person name="Goff S."/>
            <person name="Hammond-Kosack K.E."/>
            <person name="Hilburn K."/>
            <person name="Hua-Van A."/>
            <person name="Jonkers W."/>
            <person name="Kazan K."/>
            <person name="Kodira C.D."/>
            <person name="Koehrsen M."/>
            <person name="Kumar L."/>
            <person name="Lee Y.H."/>
            <person name="Li L."/>
            <person name="Manners J.M."/>
            <person name="Miranda-Saavedra D."/>
            <person name="Mukherjee M."/>
            <person name="Park G."/>
            <person name="Park J."/>
            <person name="Park S.Y."/>
            <person name="Proctor R.H."/>
            <person name="Regev A."/>
            <person name="Ruiz-Roldan M.C."/>
            <person name="Sain D."/>
            <person name="Sakthikumar S."/>
            <person name="Sykes S."/>
            <person name="Schwartz D.C."/>
            <person name="Turgeon B.G."/>
            <person name="Wapinski I."/>
            <person name="Yoder O."/>
            <person name="Young S."/>
            <person name="Zeng Q."/>
            <person name="Zhou S."/>
            <person name="Galagan J."/>
            <person name="Cuomo C.A."/>
            <person name="Kistler H.C."/>
            <person name="Rep M."/>
        </authorList>
    </citation>
    <scope>NUCLEOTIDE SEQUENCE [LARGE SCALE GENOMIC DNA]</scope>
    <source>
        <strain evidence="1">4287</strain>
    </source>
</reference>